<comment type="caution">
    <text evidence="2">The sequence shown here is derived from an EMBL/GenBank/DDBJ whole genome shotgun (WGS) entry which is preliminary data.</text>
</comment>
<gene>
    <name evidence="2" type="ORF">H9945_09140</name>
</gene>
<feature type="transmembrane region" description="Helical" evidence="1">
    <location>
        <begin position="204"/>
        <end position="226"/>
    </location>
</feature>
<reference evidence="2" key="2">
    <citation type="submission" date="2021-04" db="EMBL/GenBank/DDBJ databases">
        <authorList>
            <person name="Gilroy R."/>
        </authorList>
    </citation>
    <scope>NUCLEOTIDE SEQUENCE</scope>
    <source>
        <strain evidence="2">ChiBcec8-13705</strain>
    </source>
</reference>
<keyword evidence="1" id="KW-1133">Transmembrane helix</keyword>
<feature type="transmembrane region" description="Helical" evidence="1">
    <location>
        <begin position="105"/>
        <end position="126"/>
    </location>
</feature>
<evidence type="ECO:0000313" key="3">
    <source>
        <dbReference type="Proteomes" id="UP000886803"/>
    </source>
</evidence>
<feature type="transmembrane region" description="Helical" evidence="1">
    <location>
        <begin position="65"/>
        <end position="84"/>
    </location>
</feature>
<keyword evidence="1" id="KW-0472">Membrane</keyword>
<protein>
    <recommendedName>
        <fullName evidence="4">ABC transporter permease</fullName>
    </recommendedName>
</protein>
<organism evidence="2 3">
    <name type="scientific">Candidatus Gemmiger avicola</name>
    <dbReference type="NCBI Taxonomy" id="2838605"/>
    <lineage>
        <taxon>Bacteria</taxon>
        <taxon>Bacillati</taxon>
        <taxon>Bacillota</taxon>
        <taxon>Clostridia</taxon>
        <taxon>Eubacteriales</taxon>
        <taxon>Gemmiger</taxon>
    </lineage>
</organism>
<proteinExistence type="predicted"/>
<evidence type="ECO:0000256" key="1">
    <source>
        <dbReference type="SAM" id="Phobius"/>
    </source>
</evidence>
<dbReference type="EMBL" id="DWYG01000154">
    <property type="protein sequence ID" value="HJB42649.1"/>
    <property type="molecule type" value="Genomic_DNA"/>
</dbReference>
<evidence type="ECO:0008006" key="4">
    <source>
        <dbReference type="Google" id="ProtNLM"/>
    </source>
</evidence>
<name>A0A9D2S434_9FIRM</name>
<dbReference type="AlphaFoldDB" id="A0A9D2S434"/>
<keyword evidence="1" id="KW-0812">Transmembrane</keyword>
<dbReference type="Proteomes" id="UP000886803">
    <property type="component" value="Unassembled WGS sequence"/>
</dbReference>
<evidence type="ECO:0000313" key="2">
    <source>
        <dbReference type="EMBL" id="HJB42649.1"/>
    </source>
</evidence>
<feature type="transmembrane region" description="Helical" evidence="1">
    <location>
        <begin position="238"/>
        <end position="260"/>
    </location>
</feature>
<sequence length="267" mass="28066">MVKSSRFRFFSLAAWNWRLYRRGAAVLLGAATLLEAGLLFGCAGNLNFAATSYDALLSTSGAGVVFAIVLGATLVVAQAPLLAASSGKTRAAYTILTFRLPRWQILAGQTLATAFGMLLALAWQAVVWFGLFWPVAAVQDAVAGRYFGFTVPAAGRLWWAFATSPWFALVLPRTPEGCGLWAGCLAAVSLLAATVGVHRGWRRLLAFCMAAVGSGCCVLVAGVQFGSEGFGPLFWVRAGAPLTVLAVLAVLAVPGALLALHRAEMAK</sequence>
<feature type="transmembrane region" description="Helical" evidence="1">
    <location>
        <begin position="179"/>
        <end position="197"/>
    </location>
</feature>
<accession>A0A9D2S434</accession>
<reference evidence="2" key="1">
    <citation type="journal article" date="2021" name="PeerJ">
        <title>Extensive microbial diversity within the chicken gut microbiome revealed by metagenomics and culture.</title>
        <authorList>
            <person name="Gilroy R."/>
            <person name="Ravi A."/>
            <person name="Getino M."/>
            <person name="Pursley I."/>
            <person name="Horton D.L."/>
            <person name="Alikhan N.F."/>
            <person name="Baker D."/>
            <person name="Gharbi K."/>
            <person name="Hall N."/>
            <person name="Watson M."/>
            <person name="Adriaenssens E.M."/>
            <person name="Foster-Nyarko E."/>
            <person name="Jarju S."/>
            <person name="Secka A."/>
            <person name="Antonio M."/>
            <person name="Oren A."/>
            <person name="Chaudhuri R.R."/>
            <person name="La Ragione R."/>
            <person name="Hildebrand F."/>
            <person name="Pallen M.J."/>
        </authorList>
    </citation>
    <scope>NUCLEOTIDE SEQUENCE</scope>
    <source>
        <strain evidence="2">ChiBcec8-13705</strain>
    </source>
</reference>